<organism evidence="1 2">
    <name type="scientific">Enterococcus innesii</name>
    <dbReference type="NCBI Taxonomy" id="2839759"/>
    <lineage>
        <taxon>Bacteria</taxon>
        <taxon>Bacillati</taxon>
        <taxon>Bacillota</taxon>
        <taxon>Bacilli</taxon>
        <taxon>Lactobacillales</taxon>
        <taxon>Enterococcaceae</taxon>
        <taxon>Enterococcus</taxon>
    </lineage>
</organism>
<proteinExistence type="predicted"/>
<reference evidence="1 2" key="1">
    <citation type="submission" date="2022-03" db="EMBL/GenBank/DDBJ databases">
        <title>Complete genome sequence of Enterococcus innesii DB-1.</title>
        <authorList>
            <person name="Fukuda D."/>
            <person name="Nolasco-Hipolito C."/>
        </authorList>
    </citation>
    <scope>NUCLEOTIDE SEQUENCE [LARGE SCALE GENOMIC DNA]</scope>
    <source>
        <strain evidence="1 2">DB-1</strain>
    </source>
</reference>
<evidence type="ECO:0000313" key="1">
    <source>
        <dbReference type="EMBL" id="BDG68833.1"/>
    </source>
</evidence>
<gene>
    <name evidence="1" type="ORF">ENLAB_23970</name>
</gene>
<name>A0ABN6NUX0_9ENTE</name>
<sequence length="60" mass="7082">MASPLPKSIEKGVQVMENVYRNNFVKRTVQLMFAPKKIRKRPPEQWIKMPTSRGIRRKDA</sequence>
<protein>
    <submittedName>
        <fullName evidence="1">Uncharacterized protein</fullName>
    </submittedName>
</protein>
<dbReference type="Proteomes" id="UP000831692">
    <property type="component" value="Chromosome"/>
</dbReference>
<keyword evidence="2" id="KW-1185">Reference proteome</keyword>
<dbReference type="EMBL" id="AP025635">
    <property type="protein sequence ID" value="BDG68833.1"/>
    <property type="molecule type" value="Genomic_DNA"/>
</dbReference>
<accession>A0ABN6NUX0</accession>
<evidence type="ECO:0000313" key="2">
    <source>
        <dbReference type="Proteomes" id="UP000831692"/>
    </source>
</evidence>